<protein>
    <submittedName>
        <fullName evidence="2">Uncharacterized protein</fullName>
    </submittedName>
</protein>
<dbReference type="Proteomes" id="UP000011713">
    <property type="component" value="Unassembled WGS sequence"/>
</dbReference>
<dbReference type="EnsemblProtists" id="HpaT810148">
    <property type="protein sequence ID" value="HpaP810148"/>
    <property type="gene ID" value="HpaG810148"/>
</dbReference>
<proteinExistence type="predicted"/>
<dbReference type="AlphaFoldDB" id="M4BUG0"/>
<dbReference type="InParanoid" id="M4BUG0"/>
<evidence type="ECO:0000313" key="2">
    <source>
        <dbReference type="EnsemblProtists" id="HpaP810148"/>
    </source>
</evidence>
<evidence type="ECO:0000256" key="1">
    <source>
        <dbReference type="SAM" id="MobiDB-lite"/>
    </source>
</evidence>
<reference evidence="3" key="1">
    <citation type="journal article" date="2010" name="Science">
        <title>Signatures of adaptation to obligate biotrophy in the Hyaloperonospora arabidopsidis genome.</title>
        <authorList>
            <person name="Baxter L."/>
            <person name="Tripathy S."/>
            <person name="Ishaque N."/>
            <person name="Boot N."/>
            <person name="Cabral A."/>
            <person name="Kemen E."/>
            <person name="Thines M."/>
            <person name="Ah-Fong A."/>
            <person name="Anderson R."/>
            <person name="Badejoko W."/>
            <person name="Bittner-Eddy P."/>
            <person name="Boore J.L."/>
            <person name="Chibucos M.C."/>
            <person name="Coates M."/>
            <person name="Dehal P."/>
            <person name="Delehaunty K."/>
            <person name="Dong S."/>
            <person name="Downton P."/>
            <person name="Dumas B."/>
            <person name="Fabro G."/>
            <person name="Fronick C."/>
            <person name="Fuerstenberg S.I."/>
            <person name="Fulton L."/>
            <person name="Gaulin E."/>
            <person name="Govers F."/>
            <person name="Hughes L."/>
            <person name="Humphray S."/>
            <person name="Jiang R.H."/>
            <person name="Judelson H."/>
            <person name="Kamoun S."/>
            <person name="Kyung K."/>
            <person name="Meijer H."/>
            <person name="Minx P."/>
            <person name="Morris P."/>
            <person name="Nelson J."/>
            <person name="Phuntumart V."/>
            <person name="Qutob D."/>
            <person name="Rehmany A."/>
            <person name="Rougon-Cardoso A."/>
            <person name="Ryden P."/>
            <person name="Torto-Alalibo T."/>
            <person name="Studholme D."/>
            <person name="Wang Y."/>
            <person name="Win J."/>
            <person name="Wood J."/>
            <person name="Clifton S.W."/>
            <person name="Rogers J."/>
            <person name="Van den Ackerveken G."/>
            <person name="Jones J.D."/>
            <person name="McDowell J.M."/>
            <person name="Beynon J."/>
            <person name="Tyler B.M."/>
        </authorList>
    </citation>
    <scope>NUCLEOTIDE SEQUENCE [LARGE SCALE GENOMIC DNA]</scope>
    <source>
        <strain evidence="3">Emoy2</strain>
    </source>
</reference>
<feature type="region of interest" description="Disordered" evidence="1">
    <location>
        <begin position="1"/>
        <end position="56"/>
    </location>
</feature>
<feature type="compositionally biased region" description="Low complexity" evidence="1">
    <location>
        <begin position="1"/>
        <end position="12"/>
    </location>
</feature>
<keyword evidence="3" id="KW-1185">Reference proteome</keyword>
<dbReference type="VEuPathDB" id="FungiDB:HpaG810148"/>
<name>M4BUG0_HYAAE</name>
<dbReference type="EMBL" id="JH597939">
    <property type="status" value="NOT_ANNOTATED_CDS"/>
    <property type="molecule type" value="Genomic_DNA"/>
</dbReference>
<evidence type="ECO:0000313" key="3">
    <source>
        <dbReference type="Proteomes" id="UP000011713"/>
    </source>
</evidence>
<accession>M4BUG0</accession>
<dbReference type="HOGENOM" id="CLU_2338028_0_0_1"/>
<reference evidence="2" key="2">
    <citation type="submission" date="2015-06" db="UniProtKB">
        <authorList>
            <consortium name="EnsemblProtists"/>
        </authorList>
    </citation>
    <scope>IDENTIFICATION</scope>
    <source>
        <strain evidence="2">Emoy2</strain>
    </source>
</reference>
<organism evidence="2 3">
    <name type="scientific">Hyaloperonospora arabidopsidis (strain Emoy2)</name>
    <name type="common">Downy mildew agent</name>
    <name type="synonym">Peronospora arabidopsidis</name>
    <dbReference type="NCBI Taxonomy" id="559515"/>
    <lineage>
        <taxon>Eukaryota</taxon>
        <taxon>Sar</taxon>
        <taxon>Stramenopiles</taxon>
        <taxon>Oomycota</taxon>
        <taxon>Peronosporomycetes</taxon>
        <taxon>Peronosporales</taxon>
        <taxon>Peronosporaceae</taxon>
        <taxon>Hyaloperonospora</taxon>
    </lineage>
</organism>
<sequence length="98" mass="10725">MWGNQSPPFQSSLRRRPRSPRIQSVAPQALRAQHTPSLPHRRRGPSQVRQDEGRPRVDLQCSLGALCSARMLFSAVLQDGEDPSAYCGAQGCVTTVGV</sequence>